<feature type="domain" description="Sodium/calcium exchanger membrane region" evidence="6">
    <location>
        <begin position="5"/>
        <end position="145"/>
    </location>
</feature>
<dbReference type="AlphaFoldDB" id="A0A2M7TWI2"/>
<keyword evidence="2 5" id="KW-0812">Transmembrane</keyword>
<dbReference type="GO" id="GO:0005886">
    <property type="term" value="C:plasma membrane"/>
    <property type="evidence" value="ECO:0007669"/>
    <property type="project" value="TreeGrafter"/>
</dbReference>
<evidence type="ECO:0000256" key="2">
    <source>
        <dbReference type="ARBA" id="ARBA00022692"/>
    </source>
</evidence>
<keyword evidence="4 5" id="KW-0472">Membrane</keyword>
<evidence type="ECO:0000256" key="1">
    <source>
        <dbReference type="ARBA" id="ARBA00004141"/>
    </source>
</evidence>
<dbReference type="Pfam" id="PF01699">
    <property type="entry name" value="Na_Ca_ex"/>
    <property type="match status" value="2"/>
</dbReference>
<feature type="transmembrane region" description="Helical" evidence="5">
    <location>
        <begin position="39"/>
        <end position="63"/>
    </location>
</feature>
<feature type="transmembrane region" description="Helical" evidence="5">
    <location>
        <begin position="301"/>
        <end position="319"/>
    </location>
</feature>
<dbReference type="GO" id="GO:0006874">
    <property type="term" value="P:intracellular calcium ion homeostasis"/>
    <property type="evidence" value="ECO:0007669"/>
    <property type="project" value="TreeGrafter"/>
</dbReference>
<feature type="transmembrane region" description="Helical" evidence="5">
    <location>
        <begin position="128"/>
        <end position="146"/>
    </location>
</feature>
<dbReference type="Proteomes" id="UP000228503">
    <property type="component" value="Unassembled WGS sequence"/>
</dbReference>
<dbReference type="PANTHER" id="PTHR10846:SF8">
    <property type="entry name" value="INNER MEMBRANE PROTEIN YRBG"/>
    <property type="match status" value="1"/>
</dbReference>
<feature type="transmembrane region" description="Helical" evidence="5">
    <location>
        <begin position="106"/>
        <end position="122"/>
    </location>
</feature>
<dbReference type="InterPro" id="IPR044880">
    <property type="entry name" value="NCX_ion-bd_dom_sf"/>
</dbReference>
<dbReference type="EMBL" id="PFOB01000065">
    <property type="protein sequence ID" value="PIZ62135.1"/>
    <property type="molecule type" value="Genomic_DNA"/>
</dbReference>
<dbReference type="GO" id="GO:0005262">
    <property type="term" value="F:calcium channel activity"/>
    <property type="evidence" value="ECO:0007669"/>
    <property type="project" value="TreeGrafter"/>
</dbReference>
<dbReference type="Gene3D" id="1.20.1420.30">
    <property type="entry name" value="NCX, central ion-binding region"/>
    <property type="match status" value="1"/>
</dbReference>
<evidence type="ECO:0000259" key="6">
    <source>
        <dbReference type="Pfam" id="PF01699"/>
    </source>
</evidence>
<proteinExistence type="predicted"/>
<feature type="transmembrane region" description="Helical" evidence="5">
    <location>
        <begin position="176"/>
        <end position="195"/>
    </location>
</feature>
<feature type="domain" description="Sodium/calcium exchanger membrane region" evidence="6">
    <location>
        <begin position="177"/>
        <end position="317"/>
    </location>
</feature>
<evidence type="ECO:0000313" key="7">
    <source>
        <dbReference type="EMBL" id="PIZ62135.1"/>
    </source>
</evidence>
<dbReference type="GO" id="GO:0008273">
    <property type="term" value="F:calcium, potassium:sodium antiporter activity"/>
    <property type="evidence" value="ECO:0007669"/>
    <property type="project" value="TreeGrafter"/>
</dbReference>
<dbReference type="InterPro" id="IPR004837">
    <property type="entry name" value="NaCa_Exmemb"/>
</dbReference>
<dbReference type="PANTHER" id="PTHR10846">
    <property type="entry name" value="SODIUM/POTASSIUM/CALCIUM EXCHANGER"/>
    <property type="match status" value="1"/>
</dbReference>
<protein>
    <recommendedName>
        <fullName evidence="6">Sodium/calcium exchanger membrane region domain-containing protein</fullName>
    </recommendedName>
</protein>
<organism evidence="7 8">
    <name type="scientific">Candidatus Roizmanbacteria bacterium CG_4_10_14_0_2_um_filter_39_13</name>
    <dbReference type="NCBI Taxonomy" id="1974825"/>
    <lineage>
        <taxon>Bacteria</taxon>
        <taxon>Candidatus Roizmaniibacteriota</taxon>
    </lineage>
</organism>
<sequence length="320" mass="35248">MLYLSILGIIAFSLILIKAADTLSVHLKSIATKTKIGGFFLTSFIVGLATSLPELFVGITSALNGVPNISLGNAIGSNIANMTIVAGGAALLAGKLRIHNHSYATDLLHAFIAGMAPLYLLMDNSLSRVDALILIALYFFYNYAILKRRNKEMHQDKTSMVLTLFRKITHPNTRKNFMYIFLSIAAILFSADMIVRIGMSVAEGLNISVLLVGLFFVAIGTSLPEFVVELQAIRKRDAPLYMGNLLGSIVANGTLVVGITALIHPIEIQAFGDYLVATLAFLLIFFVFYFFIRTKEMINRFEGFVLICIYSVFVLIEFLR</sequence>
<keyword evidence="3 5" id="KW-1133">Transmembrane helix</keyword>
<evidence type="ECO:0000256" key="3">
    <source>
        <dbReference type="ARBA" id="ARBA00022989"/>
    </source>
</evidence>
<name>A0A2M7TWI2_9BACT</name>
<feature type="transmembrane region" description="Helical" evidence="5">
    <location>
        <begin position="6"/>
        <end position="27"/>
    </location>
</feature>
<feature type="transmembrane region" description="Helical" evidence="5">
    <location>
        <begin position="75"/>
        <end position="94"/>
    </location>
</feature>
<gene>
    <name evidence="7" type="ORF">COY16_05190</name>
</gene>
<evidence type="ECO:0000256" key="4">
    <source>
        <dbReference type="ARBA" id="ARBA00023136"/>
    </source>
</evidence>
<feature type="transmembrane region" description="Helical" evidence="5">
    <location>
        <begin position="240"/>
        <end position="262"/>
    </location>
</feature>
<evidence type="ECO:0000313" key="8">
    <source>
        <dbReference type="Proteomes" id="UP000228503"/>
    </source>
</evidence>
<evidence type="ECO:0000256" key="5">
    <source>
        <dbReference type="SAM" id="Phobius"/>
    </source>
</evidence>
<reference evidence="8" key="1">
    <citation type="submission" date="2017-09" db="EMBL/GenBank/DDBJ databases">
        <title>Depth-based differentiation of microbial function through sediment-hosted aquifers and enrichment of novel symbionts in the deep terrestrial subsurface.</title>
        <authorList>
            <person name="Probst A.J."/>
            <person name="Ladd B."/>
            <person name="Jarett J.K."/>
            <person name="Geller-Mcgrath D.E."/>
            <person name="Sieber C.M.K."/>
            <person name="Emerson J.B."/>
            <person name="Anantharaman K."/>
            <person name="Thomas B.C."/>
            <person name="Malmstrom R."/>
            <person name="Stieglmeier M."/>
            <person name="Klingl A."/>
            <person name="Woyke T."/>
            <person name="Ryan C.M."/>
            <person name="Banfield J.F."/>
        </authorList>
    </citation>
    <scope>NUCLEOTIDE SEQUENCE [LARGE SCALE GENOMIC DNA]</scope>
</reference>
<accession>A0A2M7TWI2</accession>
<feature type="transmembrane region" description="Helical" evidence="5">
    <location>
        <begin position="274"/>
        <end position="292"/>
    </location>
</feature>
<feature type="transmembrane region" description="Helical" evidence="5">
    <location>
        <begin position="207"/>
        <end position="228"/>
    </location>
</feature>
<comment type="caution">
    <text evidence="7">The sequence shown here is derived from an EMBL/GenBank/DDBJ whole genome shotgun (WGS) entry which is preliminary data.</text>
</comment>
<dbReference type="InterPro" id="IPR004481">
    <property type="entry name" value="K/Na/Ca-exchanger"/>
</dbReference>
<comment type="subcellular location">
    <subcellularLocation>
        <location evidence="1">Membrane</location>
        <topology evidence="1">Multi-pass membrane protein</topology>
    </subcellularLocation>
</comment>